<evidence type="ECO:0000256" key="2">
    <source>
        <dbReference type="ARBA" id="ARBA00022896"/>
    </source>
</evidence>
<keyword evidence="2" id="KW-0847">Vitamin C</keyword>
<proteinExistence type="predicted"/>
<dbReference type="Gene3D" id="2.60.120.330">
    <property type="entry name" value="B-lactam Antibiotic, Isopenicillin N Synthase, Chain"/>
    <property type="match status" value="1"/>
</dbReference>
<dbReference type="InterPro" id="IPR050295">
    <property type="entry name" value="Plant_2OG-oxidoreductases"/>
</dbReference>
<keyword evidence="6" id="KW-1185">Reference proteome</keyword>
<gene>
    <name evidence="5" type="primary">CODM_3</name>
    <name evidence="5" type="ORF">CFP56_010807</name>
</gene>
<comment type="caution">
    <text evidence="5">The sequence shown here is derived from an EMBL/GenBank/DDBJ whole genome shotgun (WGS) entry which is preliminary data.</text>
</comment>
<dbReference type="GO" id="GO:0031418">
    <property type="term" value="F:L-ascorbic acid binding"/>
    <property type="evidence" value="ECO:0007669"/>
    <property type="project" value="UniProtKB-KW"/>
</dbReference>
<evidence type="ECO:0000256" key="3">
    <source>
        <dbReference type="ARBA" id="ARBA00023004"/>
    </source>
</evidence>
<keyword evidence="3" id="KW-0408">Iron</keyword>
<evidence type="ECO:0000313" key="5">
    <source>
        <dbReference type="EMBL" id="KAK7844528.1"/>
    </source>
</evidence>
<dbReference type="AlphaFoldDB" id="A0AAW0L1W4"/>
<dbReference type="Pfam" id="PF03171">
    <property type="entry name" value="2OG-FeII_Oxy"/>
    <property type="match status" value="1"/>
</dbReference>
<keyword evidence="1" id="KW-0479">Metal-binding</keyword>
<dbReference type="Gramene" id="rna-CFP56_62614">
    <property type="protein sequence ID" value="cds-POE92618.1"/>
    <property type="gene ID" value="gene-CFP56_62614"/>
</dbReference>
<dbReference type="InterPro" id="IPR044861">
    <property type="entry name" value="IPNS-like_FE2OG_OXY"/>
</dbReference>
<feature type="domain" description="Isopenicillin N synthase-like Fe(2+) 2OG dioxygenase" evidence="4">
    <location>
        <begin position="3"/>
        <end position="35"/>
    </location>
</feature>
<organism evidence="5 6">
    <name type="scientific">Quercus suber</name>
    <name type="common">Cork oak</name>
    <dbReference type="NCBI Taxonomy" id="58331"/>
    <lineage>
        <taxon>Eukaryota</taxon>
        <taxon>Viridiplantae</taxon>
        <taxon>Streptophyta</taxon>
        <taxon>Embryophyta</taxon>
        <taxon>Tracheophyta</taxon>
        <taxon>Spermatophyta</taxon>
        <taxon>Magnoliopsida</taxon>
        <taxon>eudicotyledons</taxon>
        <taxon>Gunneridae</taxon>
        <taxon>Pentapetalae</taxon>
        <taxon>rosids</taxon>
        <taxon>fabids</taxon>
        <taxon>Fagales</taxon>
        <taxon>Fagaceae</taxon>
        <taxon>Quercus</taxon>
    </lineage>
</organism>
<reference evidence="5 6" key="1">
    <citation type="journal article" date="2018" name="Sci. Data">
        <title>The draft genome sequence of cork oak.</title>
        <authorList>
            <person name="Ramos A.M."/>
            <person name="Usie A."/>
            <person name="Barbosa P."/>
            <person name="Barros P.M."/>
            <person name="Capote T."/>
            <person name="Chaves I."/>
            <person name="Simoes F."/>
            <person name="Abreu I."/>
            <person name="Carrasquinho I."/>
            <person name="Faro C."/>
            <person name="Guimaraes J.B."/>
            <person name="Mendonca D."/>
            <person name="Nobrega F."/>
            <person name="Rodrigues L."/>
            <person name="Saibo N.J.M."/>
            <person name="Varela M.C."/>
            <person name="Egas C."/>
            <person name="Matos J."/>
            <person name="Miguel C.M."/>
            <person name="Oliveira M.M."/>
            <person name="Ricardo C.P."/>
            <person name="Goncalves S."/>
        </authorList>
    </citation>
    <scope>NUCLEOTIDE SEQUENCE [LARGE SCALE GENOMIC DNA]</scope>
    <source>
        <strain evidence="6">cv. HL8</strain>
    </source>
</reference>
<dbReference type="SUPFAM" id="SSF51197">
    <property type="entry name" value="Clavaminate synthase-like"/>
    <property type="match status" value="1"/>
</dbReference>
<dbReference type="InterPro" id="IPR027443">
    <property type="entry name" value="IPNS-like_sf"/>
</dbReference>
<dbReference type="Proteomes" id="UP000237347">
    <property type="component" value="Unassembled WGS sequence"/>
</dbReference>
<sequence>MIWQIVTNGIYRSIEHRATVNSAKERISVATFYSPSLEADMGPAPSLITPESPALFKRIGVADYFREFLSRELDGKAFIDSMRIQKGT</sequence>
<evidence type="ECO:0000259" key="4">
    <source>
        <dbReference type="Pfam" id="PF03171"/>
    </source>
</evidence>
<dbReference type="GO" id="GO:0046872">
    <property type="term" value="F:metal ion binding"/>
    <property type="evidence" value="ECO:0007669"/>
    <property type="project" value="UniProtKB-KW"/>
</dbReference>
<protein>
    <submittedName>
        <fullName evidence="5">Codeine o-demethylase</fullName>
    </submittedName>
</protein>
<accession>A0AAW0L1W4</accession>
<dbReference type="PANTHER" id="PTHR47991">
    <property type="entry name" value="OXOGLUTARATE/IRON-DEPENDENT DIOXYGENASE"/>
    <property type="match status" value="1"/>
</dbReference>
<name>A0AAW0L1W4_QUESU</name>
<dbReference type="EMBL" id="PKMF04000184">
    <property type="protein sequence ID" value="KAK7844528.1"/>
    <property type="molecule type" value="Genomic_DNA"/>
</dbReference>
<evidence type="ECO:0000256" key="1">
    <source>
        <dbReference type="ARBA" id="ARBA00022723"/>
    </source>
</evidence>
<evidence type="ECO:0000313" key="6">
    <source>
        <dbReference type="Proteomes" id="UP000237347"/>
    </source>
</evidence>